<dbReference type="GeneID" id="87869344"/>
<reference evidence="2 3" key="1">
    <citation type="journal article" date="2023" name="Mol. Phylogenet. Evol.">
        <title>Genome-scale phylogeny and comparative genomics of the fungal order Sordariales.</title>
        <authorList>
            <person name="Hensen N."/>
            <person name="Bonometti L."/>
            <person name="Westerberg I."/>
            <person name="Brannstrom I.O."/>
            <person name="Guillou S."/>
            <person name="Cros-Aarteil S."/>
            <person name="Calhoun S."/>
            <person name="Haridas S."/>
            <person name="Kuo A."/>
            <person name="Mondo S."/>
            <person name="Pangilinan J."/>
            <person name="Riley R."/>
            <person name="LaButti K."/>
            <person name="Andreopoulos B."/>
            <person name="Lipzen A."/>
            <person name="Chen C."/>
            <person name="Yan M."/>
            <person name="Daum C."/>
            <person name="Ng V."/>
            <person name="Clum A."/>
            <person name="Steindorff A."/>
            <person name="Ohm R.A."/>
            <person name="Martin F."/>
            <person name="Silar P."/>
            <person name="Natvig D.O."/>
            <person name="Lalanne C."/>
            <person name="Gautier V."/>
            <person name="Ament-Velasquez S.L."/>
            <person name="Kruys A."/>
            <person name="Hutchinson M.I."/>
            <person name="Powell A.J."/>
            <person name="Barry K."/>
            <person name="Miller A.N."/>
            <person name="Grigoriev I.V."/>
            <person name="Debuchy R."/>
            <person name="Gladieux P."/>
            <person name="Hiltunen Thoren M."/>
            <person name="Johannesson H."/>
        </authorList>
    </citation>
    <scope>NUCLEOTIDE SEQUENCE [LARGE SCALE GENOMIC DNA]</scope>
    <source>
        <strain evidence="2 3">FGSC 10403</strain>
    </source>
</reference>
<feature type="signal peptide" evidence="1">
    <location>
        <begin position="1"/>
        <end position="28"/>
    </location>
</feature>
<dbReference type="Proteomes" id="UP001285908">
    <property type="component" value="Unassembled WGS sequence"/>
</dbReference>
<dbReference type="EMBL" id="JAULSX010000003">
    <property type="protein sequence ID" value="KAK3494155.1"/>
    <property type="molecule type" value="Genomic_DNA"/>
</dbReference>
<evidence type="ECO:0000313" key="2">
    <source>
        <dbReference type="EMBL" id="KAK3494155.1"/>
    </source>
</evidence>
<dbReference type="RefSeq" id="XP_062693584.1">
    <property type="nucleotide sequence ID" value="XM_062831722.1"/>
</dbReference>
<keyword evidence="1" id="KW-0732">Signal</keyword>
<name>A0AAJ0I9G0_9PEZI</name>
<accession>A0AAJ0I9G0</accession>
<proteinExistence type="predicted"/>
<feature type="chain" id="PRO_5042466965" description="Secreted protein" evidence="1">
    <location>
        <begin position="29"/>
        <end position="180"/>
    </location>
</feature>
<comment type="caution">
    <text evidence="2">The sequence shown here is derived from an EMBL/GenBank/DDBJ whole genome shotgun (WGS) entry which is preliminary data.</text>
</comment>
<dbReference type="AlphaFoldDB" id="A0AAJ0I9G0"/>
<evidence type="ECO:0000313" key="3">
    <source>
        <dbReference type="Proteomes" id="UP001285908"/>
    </source>
</evidence>
<organism evidence="2 3">
    <name type="scientific">Neurospora hispaniola</name>
    <dbReference type="NCBI Taxonomy" id="588809"/>
    <lineage>
        <taxon>Eukaryota</taxon>
        <taxon>Fungi</taxon>
        <taxon>Dikarya</taxon>
        <taxon>Ascomycota</taxon>
        <taxon>Pezizomycotina</taxon>
        <taxon>Sordariomycetes</taxon>
        <taxon>Sordariomycetidae</taxon>
        <taxon>Sordariales</taxon>
        <taxon>Sordariaceae</taxon>
        <taxon>Neurospora</taxon>
    </lineage>
</organism>
<keyword evidence="3" id="KW-1185">Reference proteome</keyword>
<sequence>MGFGCLSHSIGFICCLLFFSAPSKRGRAGYCGPSLAHQLRLLFNVIHCLALYAGEKGLMKTPCLCTICCFPLQLLTSSLSKAGKTENYKTARHHFFSSFRSYTSSQFPIPEIPKPITPLPSFSVLESKDLHLASLPTIPFFHSRSFPVTCLICPLAYLLLDLNPAARTSTSSSCAPQAHP</sequence>
<evidence type="ECO:0000256" key="1">
    <source>
        <dbReference type="SAM" id="SignalP"/>
    </source>
</evidence>
<evidence type="ECO:0008006" key="4">
    <source>
        <dbReference type="Google" id="ProtNLM"/>
    </source>
</evidence>
<protein>
    <recommendedName>
        <fullName evidence="4">Secreted protein</fullName>
    </recommendedName>
</protein>
<gene>
    <name evidence="2" type="ORF">B0T23DRAFT_102766</name>
</gene>